<evidence type="ECO:0000256" key="2">
    <source>
        <dbReference type="ARBA" id="ARBA00035108"/>
    </source>
</evidence>
<dbReference type="PANTHER" id="PTHR36852:SF1">
    <property type="entry name" value="PROTEIN GVPL 2"/>
    <property type="match status" value="1"/>
</dbReference>
<organism evidence="4 5">
    <name type="scientific">Rossellomorea marisflavi</name>
    <dbReference type="NCBI Taxonomy" id="189381"/>
    <lineage>
        <taxon>Bacteria</taxon>
        <taxon>Bacillati</taxon>
        <taxon>Bacillota</taxon>
        <taxon>Bacilli</taxon>
        <taxon>Bacillales</taxon>
        <taxon>Bacillaceae</taxon>
        <taxon>Rossellomorea</taxon>
    </lineage>
</organism>
<dbReference type="Proteomes" id="UP000037405">
    <property type="component" value="Unassembled WGS sequence"/>
</dbReference>
<comment type="caution">
    <text evidence="4">The sequence shown here is derived from an EMBL/GenBank/DDBJ whole genome shotgun (WGS) entry which is preliminary data.</text>
</comment>
<dbReference type="GO" id="GO:0031411">
    <property type="term" value="C:gas vesicle"/>
    <property type="evidence" value="ECO:0007669"/>
    <property type="project" value="UniProtKB-SubCell"/>
</dbReference>
<evidence type="ECO:0000256" key="1">
    <source>
        <dbReference type="ARBA" id="ARBA00022987"/>
    </source>
</evidence>
<dbReference type="Pfam" id="PF06386">
    <property type="entry name" value="GvpL_GvpF"/>
    <property type="match status" value="1"/>
</dbReference>
<proteinExistence type="inferred from homology"/>
<dbReference type="OrthoDB" id="146444at2"/>
<dbReference type="EMBL" id="LGUE01000008">
    <property type="protein sequence ID" value="KON83098.1"/>
    <property type="molecule type" value="Genomic_DNA"/>
</dbReference>
<dbReference type="RefSeq" id="WP_053429724.1">
    <property type="nucleotide sequence ID" value="NZ_BSED01000028.1"/>
</dbReference>
<accession>A0A0M0G009</accession>
<dbReference type="PATRIC" id="fig|189381.12.peg.3512"/>
<dbReference type="AlphaFoldDB" id="A0A0M0G009"/>
<keyword evidence="5" id="KW-1185">Reference proteome</keyword>
<name>A0A0M0G009_9BACI</name>
<comment type="similarity">
    <text evidence="3">Belongs to the gas vesicle GvpF/GvpL family.</text>
</comment>
<keyword evidence="1" id="KW-0304">Gas vesicle</keyword>
<sequence>MLYLYALVPSSEVEVEPVPTMKGFDGEHDIYALDIEGITAIVCGLPDAEYSESVLQDKIENDMEWLQDKAFHHHETVLMMSQRYTIIPLKFCTIYKHEDSLKEKVGKHLSSLKDAFTDLEGKEEWNVKIYCDDKRLKETISHPSITEKWEEIKQLPKGRQFFEKKKMEQLENKVIENEKNRMCEEFHERLKSYATEGTVKKNWGKDVTGRAEQMAWNSVYFLPKEGVDRFVDEIKQSESKWKEAGWTFEATGPWPPYHFSSFS</sequence>
<evidence type="ECO:0000313" key="5">
    <source>
        <dbReference type="Proteomes" id="UP000037405"/>
    </source>
</evidence>
<gene>
    <name evidence="4" type="ORF">AF331_19895</name>
</gene>
<evidence type="ECO:0000256" key="3">
    <source>
        <dbReference type="ARBA" id="ARBA00035643"/>
    </source>
</evidence>
<evidence type="ECO:0000313" key="4">
    <source>
        <dbReference type="EMBL" id="KON83098.1"/>
    </source>
</evidence>
<dbReference type="InterPro" id="IPR009430">
    <property type="entry name" value="GvpL/GvpF"/>
</dbReference>
<dbReference type="GO" id="GO:0031412">
    <property type="term" value="P:gas vesicle organization"/>
    <property type="evidence" value="ECO:0007669"/>
    <property type="project" value="InterPro"/>
</dbReference>
<dbReference type="STRING" id="189381.GCA_900166615_00238"/>
<dbReference type="PANTHER" id="PTHR36852">
    <property type="entry name" value="PROTEIN GVPL 2"/>
    <property type="match status" value="1"/>
</dbReference>
<reference evidence="5" key="1">
    <citation type="submission" date="2015-07" db="EMBL/GenBank/DDBJ databases">
        <title>Fjat-14235 jcm11544.</title>
        <authorList>
            <person name="Liu B."/>
            <person name="Wang J."/>
            <person name="Zhu Y."/>
            <person name="Liu G."/>
            <person name="Chen Q."/>
            <person name="Chen Z."/>
            <person name="Lan J."/>
            <person name="Che J."/>
            <person name="Ge C."/>
            <person name="Shi H."/>
            <person name="Pan Z."/>
            <person name="Liu X."/>
        </authorList>
    </citation>
    <scope>NUCLEOTIDE SEQUENCE [LARGE SCALE GENOMIC DNA]</scope>
    <source>
        <strain evidence="5">JCM 11544</strain>
    </source>
</reference>
<comment type="subcellular location">
    <subcellularLocation>
        <location evidence="2">Gas vesicle</location>
    </subcellularLocation>
</comment>
<protein>
    <submittedName>
        <fullName evidence="4">Gas vesicle protein GvpL</fullName>
    </submittedName>
</protein>